<organism evidence="1 2">
    <name type="scientific">Mesorhizobium kowhaii</name>
    <dbReference type="NCBI Taxonomy" id="1300272"/>
    <lineage>
        <taxon>Bacteria</taxon>
        <taxon>Pseudomonadati</taxon>
        <taxon>Pseudomonadota</taxon>
        <taxon>Alphaproteobacteria</taxon>
        <taxon>Hyphomicrobiales</taxon>
        <taxon>Phyllobacteriaceae</taxon>
        <taxon>Mesorhizobium</taxon>
    </lineage>
</organism>
<comment type="caution">
    <text evidence="1">The sequence shown here is derived from an EMBL/GenBank/DDBJ whole genome shotgun (WGS) entry which is preliminary data.</text>
</comment>
<evidence type="ECO:0000313" key="2">
    <source>
        <dbReference type="Proteomes" id="UP000248616"/>
    </source>
</evidence>
<sequence length="179" mass="19620">MRQRELLREFVTATPPVGLARLRDDIAADRSVLDSFCDHPGTVLRTYGVDADQTIALGDREKAIIRLFFDPHVAELYSRKELDRLREYILAHHPEVGIANPTDLAGAFAYVDVDVAIIAEAVAVAVAVTAIAVTGSFRSGSTVDNAIKPLAARISVLESRLASLSRLEVRLAELERRTQ</sequence>
<protein>
    <submittedName>
        <fullName evidence="1">Uncharacterized protein</fullName>
    </submittedName>
</protein>
<accession>A0A2W7CLM6</accession>
<proteinExistence type="predicted"/>
<dbReference type="OrthoDB" id="9839469at2"/>
<name>A0A2W7CLM6_9HYPH</name>
<dbReference type="RefSeq" id="WP_111548005.1">
    <property type="nucleotide sequence ID" value="NZ_MZXV01000070.1"/>
</dbReference>
<dbReference type="EMBL" id="MZXV01000070">
    <property type="protein sequence ID" value="PZV34689.1"/>
    <property type="molecule type" value="Genomic_DNA"/>
</dbReference>
<reference evidence="2" key="1">
    <citation type="submission" date="2017-03" db="EMBL/GenBank/DDBJ databases">
        <authorList>
            <person name="Safronova V.I."/>
            <person name="Sazanova A.L."/>
            <person name="Chirak E.R."/>
        </authorList>
    </citation>
    <scope>NUCLEOTIDE SEQUENCE [LARGE SCALE GENOMIC DNA]</scope>
    <source>
        <strain evidence="2">Ach-343</strain>
    </source>
</reference>
<dbReference type="Proteomes" id="UP000248616">
    <property type="component" value="Unassembled WGS sequence"/>
</dbReference>
<gene>
    <name evidence="1" type="ORF">B5V02_31780</name>
</gene>
<evidence type="ECO:0000313" key="1">
    <source>
        <dbReference type="EMBL" id="PZV34689.1"/>
    </source>
</evidence>
<dbReference type="AlphaFoldDB" id="A0A2W7CLM6"/>
<keyword evidence="2" id="KW-1185">Reference proteome</keyword>